<sequence length="87" mass="9871">MLAEMQPHERPNLSIVSAAYDLLIQTATILTRFCSGRESEKCGTIYDWEGRLAYVGVDDLEVDSEVDQEHDEGLTLERSCGVMRYKD</sequence>
<comment type="caution">
    <text evidence="1">The sequence shown here is derived from an EMBL/GenBank/DDBJ whole genome shotgun (WGS) entry which is preliminary data.</text>
</comment>
<name>A0A4S9KEB5_AURPU</name>
<gene>
    <name evidence="1" type="ORF">D6D01_08148</name>
</gene>
<organism evidence="1 2">
    <name type="scientific">Aureobasidium pullulans</name>
    <name type="common">Black yeast</name>
    <name type="synonym">Pullularia pullulans</name>
    <dbReference type="NCBI Taxonomy" id="5580"/>
    <lineage>
        <taxon>Eukaryota</taxon>
        <taxon>Fungi</taxon>
        <taxon>Dikarya</taxon>
        <taxon>Ascomycota</taxon>
        <taxon>Pezizomycotina</taxon>
        <taxon>Dothideomycetes</taxon>
        <taxon>Dothideomycetidae</taxon>
        <taxon>Dothideales</taxon>
        <taxon>Saccotheciaceae</taxon>
        <taxon>Aureobasidium</taxon>
    </lineage>
</organism>
<evidence type="ECO:0000313" key="1">
    <source>
        <dbReference type="EMBL" id="THY14306.1"/>
    </source>
</evidence>
<protein>
    <submittedName>
        <fullName evidence="1">Uncharacterized protein</fullName>
    </submittedName>
</protein>
<dbReference type="AlphaFoldDB" id="A0A4S9KEB5"/>
<evidence type="ECO:0000313" key="2">
    <source>
        <dbReference type="Proteomes" id="UP000306584"/>
    </source>
</evidence>
<proteinExistence type="predicted"/>
<reference evidence="1 2" key="1">
    <citation type="submission" date="2018-10" db="EMBL/GenBank/DDBJ databases">
        <title>Fifty Aureobasidium pullulans genomes reveal a recombining polyextremotolerant generalist.</title>
        <authorList>
            <person name="Gostincar C."/>
            <person name="Turk M."/>
            <person name="Zajc J."/>
            <person name="Gunde-Cimerman N."/>
        </authorList>
    </citation>
    <scope>NUCLEOTIDE SEQUENCE [LARGE SCALE GENOMIC DNA]</scope>
    <source>
        <strain evidence="1 2">EXF-6604</strain>
    </source>
</reference>
<dbReference type="Proteomes" id="UP000306584">
    <property type="component" value="Unassembled WGS sequence"/>
</dbReference>
<accession>A0A4S9KEB5</accession>
<dbReference type="EMBL" id="QZBD01000444">
    <property type="protein sequence ID" value="THY14306.1"/>
    <property type="molecule type" value="Genomic_DNA"/>
</dbReference>